<proteinExistence type="inferred from homology"/>
<feature type="binding site" evidence="8">
    <location>
        <position position="87"/>
    </location>
    <ligand>
        <name>Mg(2+)</name>
        <dbReference type="ChEBI" id="CHEBI:18420"/>
    </ligand>
</feature>
<dbReference type="AlphaFoldDB" id="A0A2U0SHT2"/>
<keyword evidence="2 8" id="KW-1277">Toxin-antitoxin system</keyword>
<dbReference type="GO" id="GO:0000287">
    <property type="term" value="F:magnesium ion binding"/>
    <property type="evidence" value="ECO:0007669"/>
    <property type="project" value="UniProtKB-UniRule"/>
</dbReference>
<dbReference type="EC" id="3.1.-.-" evidence="8"/>
<sequence length="121" mass="12527">MAAPDYLLDTCVCIRILRGGGAPVTRRIAVAAPGTMAISAISLAELADGAGEGASLDALLARLPVLAFDAAAARAFPAARAARGRHDRLIAAHALALGTTLVTHNARDFRAVPGLRIEDWF</sequence>
<comment type="function">
    <text evidence="8">Toxic component of a toxin-antitoxin (TA) system. An RNase.</text>
</comment>
<comment type="caution">
    <text evidence="10">The sequence shown here is derived from an EMBL/GenBank/DDBJ whole genome shotgun (WGS) entry which is preliminary data.</text>
</comment>
<dbReference type="InterPro" id="IPR029060">
    <property type="entry name" value="PIN-like_dom_sf"/>
</dbReference>
<evidence type="ECO:0000256" key="2">
    <source>
        <dbReference type="ARBA" id="ARBA00022649"/>
    </source>
</evidence>
<feature type="domain" description="PIN" evidence="9">
    <location>
        <begin position="6"/>
        <end position="114"/>
    </location>
</feature>
<dbReference type="GO" id="GO:0090729">
    <property type="term" value="F:toxin activity"/>
    <property type="evidence" value="ECO:0007669"/>
    <property type="project" value="UniProtKB-KW"/>
</dbReference>
<keyword evidence="11" id="KW-1185">Reference proteome</keyword>
<dbReference type="RefSeq" id="WP_116470301.1">
    <property type="nucleotide sequence ID" value="NZ_QENQ01000001.1"/>
</dbReference>
<evidence type="ECO:0000256" key="3">
    <source>
        <dbReference type="ARBA" id="ARBA00022722"/>
    </source>
</evidence>
<dbReference type="InterPro" id="IPR050556">
    <property type="entry name" value="Type_II_TA_system_RNase"/>
</dbReference>
<gene>
    <name evidence="8" type="primary">vapC</name>
    <name evidence="10" type="ORF">DD559_17545</name>
</gene>
<evidence type="ECO:0000256" key="8">
    <source>
        <dbReference type="HAMAP-Rule" id="MF_00265"/>
    </source>
</evidence>
<keyword evidence="4 8" id="KW-0479">Metal-binding</keyword>
<keyword evidence="5 8" id="KW-0378">Hydrolase</keyword>
<dbReference type="GO" id="GO:0016787">
    <property type="term" value="F:hydrolase activity"/>
    <property type="evidence" value="ECO:0007669"/>
    <property type="project" value="UniProtKB-KW"/>
</dbReference>
<comment type="cofactor">
    <cofactor evidence="1 8">
        <name>Mg(2+)</name>
        <dbReference type="ChEBI" id="CHEBI:18420"/>
    </cofactor>
</comment>
<dbReference type="Gene3D" id="3.40.50.1010">
    <property type="entry name" value="5'-nuclease"/>
    <property type="match status" value="1"/>
</dbReference>
<accession>A0A2U0SHT2</accession>
<evidence type="ECO:0000256" key="6">
    <source>
        <dbReference type="ARBA" id="ARBA00022842"/>
    </source>
</evidence>
<dbReference type="InterPro" id="IPR002716">
    <property type="entry name" value="PIN_dom"/>
</dbReference>
<dbReference type="PANTHER" id="PTHR33653:SF1">
    <property type="entry name" value="RIBONUCLEASE VAPC2"/>
    <property type="match status" value="1"/>
</dbReference>
<keyword evidence="6 8" id="KW-0460">Magnesium</keyword>
<evidence type="ECO:0000256" key="4">
    <source>
        <dbReference type="ARBA" id="ARBA00022723"/>
    </source>
</evidence>
<evidence type="ECO:0000313" key="10">
    <source>
        <dbReference type="EMBL" id="PVX30907.1"/>
    </source>
</evidence>
<reference evidence="10 11" key="1">
    <citation type="submission" date="2018-05" db="EMBL/GenBank/DDBJ databases">
        <title>Description of Sphingomonas pokkalii sp nov, isolated from the rhizosphere of saline tolerant pokkali rice and its draft genome analysis.</title>
        <authorList>
            <person name="Menon R."/>
            <person name="Kumari S."/>
            <person name="Rameshkumar N."/>
        </authorList>
    </citation>
    <scope>NUCLEOTIDE SEQUENCE [LARGE SCALE GENOMIC DNA]</scope>
    <source>
        <strain evidence="10 11">L3B27</strain>
    </source>
</reference>
<keyword evidence="3 8" id="KW-0540">Nuclease</keyword>
<comment type="similarity">
    <text evidence="7 8">Belongs to the PINc/VapC protein family.</text>
</comment>
<dbReference type="HAMAP" id="MF_00265">
    <property type="entry name" value="VapC_Nob1"/>
    <property type="match status" value="1"/>
</dbReference>
<dbReference type="PANTHER" id="PTHR33653">
    <property type="entry name" value="RIBONUCLEASE VAPC2"/>
    <property type="match status" value="1"/>
</dbReference>
<evidence type="ECO:0000259" key="9">
    <source>
        <dbReference type="Pfam" id="PF01850"/>
    </source>
</evidence>
<organism evidence="10 11">
    <name type="scientific">Sphingomonas pokkalii</name>
    <dbReference type="NCBI Taxonomy" id="2175090"/>
    <lineage>
        <taxon>Bacteria</taxon>
        <taxon>Pseudomonadati</taxon>
        <taxon>Pseudomonadota</taxon>
        <taxon>Alphaproteobacteria</taxon>
        <taxon>Sphingomonadales</taxon>
        <taxon>Sphingomonadaceae</taxon>
        <taxon>Sphingomonas</taxon>
    </lineage>
</organism>
<evidence type="ECO:0000256" key="5">
    <source>
        <dbReference type="ARBA" id="ARBA00022801"/>
    </source>
</evidence>
<protein>
    <recommendedName>
        <fullName evidence="8">Ribonuclease VapC</fullName>
        <shortName evidence="8">RNase VapC</shortName>
        <ecNumber evidence="8">3.1.-.-</ecNumber>
    </recommendedName>
    <alternativeName>
        <fullName evidence="8">Toxin VapC</fullName>
    </alternativeName>
</protein>
<dbReference type="GO" id="GO:0004540">
    <property type="term" value="F:RNA nuclease activity"/>
    <property type="evidence" value="ECO:0007669"/>
    <property type="project" value="InterPro"/>
</dbReference>
<dbReference type="Proteomes" id="UP000245890">
    <property type="component" value="Unassembled WGS sequence"/>
</dbReference>
<dbReference type="Pfam" id="PF01850">
    <property type="entry name" value="PIN"/>
    <property type="match status" value="1"/>
</dbReference>
<dbReference type="EMBL" id="QENQ01000001">
    <property type="protein sequence ID" value="PVX30907.1"/>
    <property type="molecule type" value="Genomic_DNA"/>
</dbReference>
<keyword evidence="8" id="KW-0800">Toxin</keyword>
<feature type="binding site" evidence="8">
    <location>
        <position position="9"/>
    </location>
    <ligand>
        <name>Mg(2+)</name>
        <dbReference type="ChEBI" id="CHEBI:18420"/>
    </ligand>
</feature>
<evidence type="ECO:0000256" key="7">
    <source>
        <dbReference type="ARBA" id="ARBA00038093"/>
    </source>
</evidence>
<dbReference type="SUPFAM" id="SSF88723">
    <property type="entry name" value="PIN domain-like"/>
    <property type="match status" value="1"/>
</dbReference>
<name>A0A2U0SHT2_9SPHN</name>
<dbReference type="OrthoDB" id="9796690at2"/>
<evidence type="ECO:0000313" key="11">
    <source>
        <dbReference type="Proteomes" id="UP000245890"/>
    </source>
</evidence>
<evidence type="ECO:0000256" key="1">
    <source>
        <dbReference type="ARBA" id="ARBA00001946"/>
    </source>
</evidence>
<dbReference type="InterPro" id="IPR022907">
    <property type="entry name" value="VapC_family"/>
</dbReference>